<evidence type="ECO:0000259" key="3">
    <source>
        <dbReference type="Pfam" id="PF13472"/>
    </source>
</evidence>
<dbReference type="InterPro" id="IPR013830">
    <property type="entry name" value="SGNH_hydro"/>
</dbReference>
<organism evidence="4 5">
    <name type="scientific">Paractinoplanes rishiriensis</name>
    <dbReference type="NCBI Taxonomy" id="1050105"/>
    <lineage>
        <taxon>Bacteria</taxon>
        <taxon>Bacillati</taxon>
        <taxon>Actinomycetota</taxon>
        <taxon>Actinomycetes</taxon>
        <taxon>Micromonosporales</taxon>
        <taxon>Micromonosporaceae</taxon>
        <taxon>Paractinoplanes</taxon>
    </lineage>
</organism>
<feature type="domain" description="SGNH hydrolase-type esterase" evidence="3">
    <location>
        <begin position="6"/>
        <end position="178"/>
    </location>
</feature>
<dbReference type="InterPro" id="IPR037459">
    <property type="entry name" value="RhgT-like"/>
</dbReference>
<dbReference type="EMBL" id="BOMV01000034">
    <property type="protein sequence ID" value="GIE95693.1"/>
    <property type="molecule type" value="Genomic_DNA"/>
</dbReference>
<evidence type="ECO:0000313" key="4">
    <source>
        <dbReference type="EMBL" id="GIE95693.1"/>
    </source>
</evidence>
<dbReference type="InterPro" id="IPR036514">
    <property type="entry name" value="SGNH_hydro_sf"/>
</dbReference>
<reference evidence="4" key="1">
    <citation type="submission" date="2021-01" db="EMBL/GenBank/DDBJ databases">
        <title>Whole genome shotgun sequence of Actinoplanes rishiriensis NBRC 108556.</title>
        <authorList>
            <person name="Komaki H."/>
            <person name="Tamura T."/>
        </authorList>
    </citation>
    <scope>NUCLEOTIDE SEQUENCE</scope>
    <source>
        <strain evidence="4">NBRC 108556</strain>
    </source>
</reference>
<evidence type="ECO:0000313" key="5">
    <source>
        <dbReference type="Proteomes" id="UP000636960"/>
    </source>
</evidence>
<keyword evidence="2" id="KW-0378">Hydrolase</keyword>
<name>A0A919MUE1_9ACTN</name>
<dbReference type="SUPFAM" id="SSF52266">
    <property type="entry name" value="SGNH hydrolase"/>
    <property type="match status" value="1"/>
</dbReference>
<dbReference type="Gene3D" id="3.40.50.1110">
    <property type="entry name" value="SGNH hydrolase"/>
    <property type="match status" value="1"/>
</dbReference>
<comment type="similarity">
    <text evidence="1">Belongs to the 'GDSL' lipolytic enzyme family.</text>
</comment>
<keyword evidence="5" id="KW-1185">Reference proteome</keyword>
<dbReference type="RefSeq" id="WP_203781979.1">
    <property type="nucleotide sequence ID" value="NZ_BOMV01000034.1"/>
</dbReference>
<evidence type="ECO:0000256" key="1">
    <source>
        <dbReference type="ARBA" id="ARBA00008668"/>
    </source>
</evidence>
<sequence length="208" mass="22125">MRILLVGDSTVTDDAGWGPGFRARLAPTVECHNHAQGGRSSKSYRDEGWWTAALAVPADYVFLQFGHNDQPGKGPDRETDPDTSFAANMAGYVSDVRARGRSPVLVTSLTRRTFSGGELHDTLGPYAHATRRVAAELRVPLVDLHAASTALCVALGEDGCAGFSPDGTDMTHLNAEGALRFGGLVADLARDVVAGLRSHLNREAAPRC</sequence>
<dbReference type="PANTHER" id="PTHR43695:SF1">
    <property type="entry name" value="RHAMNOGALACTURONAN ACETYLESTERASE"/>
    <property type="match status" value="1"/>
</dbReference>
<dbReference type="CDD" id="cd01821">
    <property type="entry name" value="Rhamnogalacturan_acetylesterase_like"/>
    <property type="match status" value="1"/>
</dbReference>
<comment type="caution">
    <text evidence="4">The sequence shown here is derived from an EMBL/GenBank/DDBJ whole genome shotgun (WGS) entry which is preliminary data.</text>
</comment>
<dbReference type="GO" id="GO:0016787">
    <property type="term" value="F:hydrolase activity"/>
    <property type="evidence" value="ECO:0007669"/>
    <property type="project" value="UniProtKB-KW"/>
</dbReference>
<gene>
    <name evidence="4" type="ORF">Ari01nite_31580</name>
</gene>
<dbReference type="Pfam" id="PF13472">
    <property type="entry name" value="Lipase_GDSL_2"/>
    <property type="match status" value="1"/>
</dbReference>
<dbReference type="AlphaFoldDB" id="A0A919MUE1"/>
<accession>A0A919MUE1</accession>
<protein>
    <recommendedName>
        <fullName evidence="3">SGNH hydrolase-type esterase domain-containing protein</fullName>
    </recommendedName>
</protein>
<evidence type="ECO:0000256" key="2">
    <source>
        <dbReference type="ARBA" id="ARBA00022801"/>
    </source>
</evidence>
<dbReference type="PANTHER" id="PTHR43695">
    <property type="entry name" value="PUTATIVE (AFU_ORTHOLOGUE AFUA_2G17250)-RELATED"/>
    <property type="match status" value="1"/>
</dbReference>
<proteinExistence type="inferred from homology"/>
<dbReference type="Proteomes" id="UP000636960">
    <property type="component" value="Unassembled WGS sequence"/>
</dbReference>